<feature type="transmembrane region" description="Helical" evidence="6">
    <location>
        <begin position="204"/>
        <end position="222"/>
    </location>
</feature>
<dbReference type="AlphaFoldDB" id="A0A3L8P3T6"/>
<dbReference type="Proteomes" id="UP000281708">
    <property type="component" value="Unassembled WGS sequence"/>
</dbReference>
<keyword evidence="2" id="KW-1003">Cell membrane</keyword>
<dbReference type="RefSeq" id="WP_121806191.1">
    <property type="nucleotide sequence ID" value="NZ_RDBE01000007.1"/>
</dbReference>
<dbReference type="EMBL" id="RDBE01000007">
    <property type="protein sequence ID" value="RLV49088.1"/>
    <property type="molecule type" value="Genomic_DNA"/>
</dbReference>
<sequence length="332" mass="36083">MDHDHMHMDGSALPPVHWYQLLGHWRLEGGWLLACVLLAAVYLLGVGLARRRGHESVGPLRAGWWLLGLTLTYVTVASGIGIYGEVLFWVHMIEHLALVMVIPTLLALGSPLRVLRASLREPARFDRAVRTPVLRVLGHPGFGFAAYAVVIVATHLTGFMDAMMTSPGLVLVERLLYLVGGWLLLVHLVGVEPLPARLSTGMRLFFSVVMMTPDTVVGIVLLQTGTNLFPAMDAMRPAWAGTGLDAALQDLHTGGALMWAAGDSLMMFVSVGLIVRLISDPQRDRLLGTWLDSARAGTFEQRAGATADADIDDSDDALAAYNQMLGRLDRGH</sequence>
<comment type="subcellular location">
    <subcellularLocation>
        <location evidence="1">Cell membrane</location>
        <topology evidence="1">Multi-pass membrane protein</topology>
    </subcellularLocation>
</comment>
<dbReference type="GO" id="GO:0005886">
    <property type="term" value="C:plasma membrane"/>
    <property type="evidence" value="ECO:0007669"/>
    <property type="project" value="UniProtKB-SubCell"/>
</dbReference>
<feature type="transmembrane region" description="Helical" evidence="6">
    <location>
        <begin position="256"/>
        <end position="278"/>
    </location>
</feature>
<evidence type="ECO:0000256" key="3">
    <source>
        <dbReference type="ARBA" id="ARBA00022692"/>
    </source>
</evidence>
<accession>A0A3L8P3T6</accession>
<feature type="transmembrane region" description="Helical" evidence="6">
    <location>
        <begin position="175"/>
        <end position="192"/>
    </location>
</feature>
<dbReference type="InterPro" id="IPR019108">
    <property type="entry name" value="Caa3_assmbl_CtaG-rel"/>
</dbReference>
<keyword evidence="8" id="KW-1185">Reference proteome</keyword>
<evidence type="ECO:0000313" key="7">
    <source>
        <dbReference type="EMBL" id="RLV49088.1"/>
    </source>
</evidence>
<proteinExistence type="predicted"/>
<organism evidence="7 8">
    <name type="scientific">Nocardioides mangrovicus</name>
    <dbReference type="NCBI Taxonomy" id="2478913"/>
    <lineage>
        <taxon>Bacteria</taxon>
        <taxon>Bacillati</taxon>
        <taxon>Actinomycetota</taxon>
        <taxon>Actinomycetes</taxon>
        <taxon>Propionibacteriales</taxon>
        <taxon>Nocardioidaceae</taxon>
        <taxon>Nocardioides</taxon>
    </lineage>
</organism>
<evidence type="ECO:0000256" key="2">
    <source>
        <dbReference type="ARBA" id="ARBA00022475"/>
    </source>
</evidence>
<reference evidence="7 8" key="1">
    <citation type="submission" date="2018-10" db="EMBL/GenBank/DDBJ databases">
        <title>Marmoricola sp. 4Q3S-7 whole genome shotgun sequence.</title>
        <authorList>
            <person name="Li F."/>
        </authorList>
    </citation>
    <scope>NUCLEOTIDE SEQUENCE [LARGE SCALE GENOMIC DNA]</scope>
    <source>
        <strain evidence="7 8">4Q3S-7</strain>
    </source>
</reference>
<feature type="transmembrane region" description="Helical" evidence="6">
    <location>
        <begin position="136"/>
        <end position="155"/>
    </location>
</feature>
<dbReference type="OrthoDB" id="5241646at2"/>
<feature type="transmembrane region" description="Helical" evidence="6">
    <location>
        <begin position="62"/>
        <end position="83"/>
    </location>
</feature>
<feature type="transmembrane region" description="Helical" evidence="6">
    <location>
        <begin position="95"/>
        <end position="115"/>
    </location>
</feature>
<evidence type="ECO:0000313" key="8">
    <source>
        <dbReference type="Proteomes" id="UP000281708"/>
    </source>
</evidence>
<evidence type="ECO:0000256" key="4">
    <source>
        <dbReference type="ARBA" id="ARBA00022989"/>
    </source>
</evidence>
<dbReference type="Pfam" id="PF09678">
    <property type="entry name" value="Caa3_CtaG"/>
    <property type="match status" value="1"/>
</dbReference>
<evidence type="ECO:0000256" key="5">
    <source>
        <dbReference type="ARBA" id="ARBA00023136"/>
    </source>
</evidence>
<keyword evidence="3 6" id="KW-0812">Transmembrane</keyword>
<keyword evidence="5 6" id="KW-0472">Membrane</keyword>
<keyword evidence="4 6" id="KW-1133">Transmembrane helix</keyword>
<gene>
    <name evidence="7" type="ORF">D9V37_10980</name>
</gene>
<comment type="caution">
    <text evidence="7">The sequence shown here is derived from an EMBL/GenBank/DDBJ whole genome shotgun (WGS) entry which is preliminary data.</text>
</comment>
<protein>
    <submittedName>
        <fullName evidence="7">Cytochrome c oxidase assembly protein</fullName>
    </submittedName>
</protein>
<name>A0A3L8P3T6_9ACTN</name>
<feature type="transmembrane region" description="Helical" evidence="6">
    <location>
        <begin position="31"/>
        <end position="50"/>
    </location>
</feature>
<evidence type="ECO:0000256" key="1">
    <source>
        <dbReference type="ARBA" id="ARBA00004651"/>
    </source>
</evidence>
<evidence type="ECO:0000256" key="6">
    <source>
        <dbReference type="SAM" id="Phobius"/>
    </source>
</evidence>